<protein>
    <submittedName>
        <fullName evidence="2">Uncharacterized protein</fullName>
    </submittedName>
</protein>
<proteinExistence type="predicted"/>
<dbReference type="EMBL" id="MLGG01000006">
    <property type="protein sequence ID" value="KAK1464327.1"/>
    <property type="molecule type" value="Genomic_DNA"/>
</dbReference>
<keyword evidence="3" id="KW-1185">Reference proteome</keyword>
<evidence type="ECO:0000256" key="1">
    <source>
        <dbReference type="SAM" id="MobiDB-lite"/>
    </source>
</evidence>
<feature type="region of interest" description="Disordered" evidence="1">
    <location>
        <begin position="30"/>
        <end position="54"/>
    </location>
</feature>
<dbReference type="AlphaFoldDB" id="A0AAI9UT95"/>
<name>A0AAI9UT95_9PEZI</name>
<accession>A0AAI9UT95</accession>
<organism evidence="2 3">
    <name type="scientific">Colletotrichum melonis</name>
    <dbReference type="NCBI Taxonomy" id="1209925"/>
    <lineage>
        <taxon>Eukaryota</taxon>
        <taxon>Fungi</taxon>
        <taxon>Dikarya</taxon>
        <taxon>Ascomycota</taxon>
        <taxon>Pezizomycotina</taxon>
        <taxon>Sordariomycetes</taxon>
        <taxon>Hypocreomycetidae</taxon>
        <taxon>Glomerellales</taxon>
        <taxon>Glomerellaceae</taxon>
        <taxon>Colletotrichum</taxon>
        <taxon>Colletotrichum acutatum species complex</taxon>
    </lineage>
</organism>
<reference evidence="2 3" key="1">
    <citation type="submission" date="2016-10" db="EMBL/GenBank/DDBJ databases">
        <title>The genome sequence of Colletotrichum fioriniae PJ7.</title>
        <authorList>
            <person name="Baroncelli R."/>
        </authorList>
    </citation>
    <scope>NUCLEOTIDE SEQUENCE [LARGE SCALE GENOMIC DNA]</scope>
    <source>
        <strain evidence="2">Col 31</strain>
    </source>
</reference>
<sequence length="94" mass="10594">MWFVCLAGAGLRCDSWKFWHSASNAVSQHLSSDPRSSDAIRTEQHLDNGPLRPRHSITWTRRQRAARIMPVPPPLPLQCSTLSTFAQPELGVRC</sequence>
<feature type="compositionally biased region" description="Basic and acidic residues" evidence="1">
    <location>
        <begin position="35"/>
        <end position="46"/>
    </location>
</feature>
<comment type="caution">
    <text evidence="2">The sequence shown here is derived from an EMBL/GenBank/DDBJ whole genome shotgun (WGS) entry which is preliminary data.</text>
</comment>
<gene>
    <name evidence="2" type="ORF">CMEL01_13088</name>
</gene>
<evidence type="ECO:0000313" key="2">
    <source>
        <dbReference type="EMBL" id="KAK1464327.1"/>
    </source>
</evidence>
<evidence type="ECO:0000313" key="3">
    <source>
        <dbReference type="Proteomes" id="UP001239795"/>
    </source>
</evidence>
<dbReference type="Proteomes" id="UP001239795">
    <property type="component" value="Unassembled WGS sequence"/>
</dbReference>